<dbReference type="AlphaFoldDB" id="I3X112"/>
<dbReference type="EMBL" id="CP003563">
    <property type="protein sequence ID" value="AFL49568.1"/>
    <property type="molecule type" value="Genomic_DNA"/>
</dbReference>
<sequence length="44" mass="5153">MAALPPDEADFSKKIRRNALENLKVFRIRRRNGRLAMMRATSHN</sequence>
<evidence type="ECO:0000313" key="2">
    <source>
        <dbReference type="Proteomes" id="UP000006180"/>
    </source>
</evidence>
<proteinExistence type="predicted"/>
<dbReference type="Proteomes" id="UP000006180">
    <property type="component" value="Chromosome"/>
</dbReference>
<gene>
    <name evidence="1" type="ORF">USDA257_c09760</name>
</gene>
<reference evidence="1 2" key="1">
    <citation type="journal article" date="2012" name="J. Bacteriol.">
        <title>Complete genome sequence of the broad-host-range strain Sinorhizobium fredii USDA257.</title>
        <authorList>
            <person name="Schuldes J."/>
            <person name="Rodriguez Orbegoso M."/>
            <person name="Schmeisser C."/>
            <person name="Krishnan H.B."/>
            <person name="Daniel R."/>
            <person name="Streit W.R."/>
        </authorList>
    </citation>
    <scope>NUCLEOTIDE SEQUENCE [LARGE SCALE GENOMIC DNA]</scope>
    <source>
        <strain evidence="1 2">USDA 257</strain>
    </source>
</reference>
<accession>I3X112</accession>
<dbReference type="KEGG" id="sfd:USDA257_c09760"/>
<dbReference type="HOGENOM" id="CLU_3222102_0_0_5"/>
<dbReference type="STRING" id="1185652.USDA257_c09760"/>
<organism evidence="1 2">
    <name type="scientific">Sinorhizobium fredii (strain USDA 257)</name>
    <dbReference type="NCBI Taxonomy" id="1185652"/>
    <lineage>
        <taxon>Bacteria</taxon>
        <taxon>Pseudomonadati</taxon>
        <taxon>Pseudomonadota</taxon>
        <taxon>Alphaproteobacteria</taxon>
        <taxon>Hyphomicrobiales</taxon>
        <taxon>Rhizobiaceae</taxon>
        <taxon>Sinorhizobium/Ensifer group</taxon>
        <taxon>Sinorhizobium</taxon>
    </lineage>
</organism>
<protein>
    <submittedName>
        <fullName evidence="1">Uncharacterized protein</fullName>
    </submittedName>
</protein>
<evidence type="ECO:0000313" key="1">
    <source>
        <dbReference type="EMBL" id="AFL49568.1"/>
    </source>
</evidence>
<name>I3X112_SINF2</name>